<organism evidence="4 5">
    <name type="scientific">Pyrus ussuriensis x Pyrus communis</name>
    <dbReference type="NCBI Taxonomy" id="2448454"/>
    <lineage>
        <taxon>Eukaryota</taxon>
        <taxon>Viridiplantae</taxon>
        <taxon>Streptophyta</taxon>
        <taxon>Embryophyta</taxon>
        <taxon>Tracheophyta</taxon>
        <taxon>Spermatophyta</taxon>
        <taxon>Magnoliopsida</taxon>
        <taxon>eudicotyledons</taxon>
        <taxon>Gunneridae</taxon>
        <taxon>Pentapetalae</taxon>
        <taxon>rosids</taxon>
        <taxon>fabids</taxon>
        <taxon>Rosales</taxon>
        <taxon>Rosaceae</taxon>
        <taxon>Amygdaloideae</taxon>
        <taxon>Maleae</taxon>
        <taxon>Pyrus</taxon>
    </lineage>
</organism>
<dbReference type="Gene3D" id="3.40.50.720">
    <property type="entry name" value="NAD(P)-binding Rossmann-like Domain"/>
    <property type="match status" value="1"/>
</dbReference>
<accession>A0A5N5EYM0</accession>
<dbReference type="GO" id="GO:0016616">
    <property type="term" value="F:oxidoreductase activity, acting on the CH-OH group of donors, NAD or NADP as acceptor"/>
    <property type="evidence" value="ECO:0007669"/>
    <property type="project" value="TreeGrafter"/>
</dbReference>
<dbReference type="OrthoDB" id="2735536at2759"/>
<dbReference type="SUPFAM" id="SSF51735">
    <property type="entry name" value="NAD(P)-binding Rossmann-fold domains"/>
    <property type="match status" value="1"/>
</dbReference>
<keyword evidence="2" id="KW-0560">Oxidoreductase</keyword>
<evidence type="ECO:0000313" key="4">
    <source>
        <dbReference type="EMBL" id="KAB2595825.1"/>
    </source>
</evidence>
<evidence type="ECO:0000256" key="1">
    <source>
        <dbReference type="ARBA" id="ARBA00022857"/>
    </source>
</evidence>
<comment type="caution">
    <text evidence="4">The sequence shown here is derived from an EMBL/GenBank/DDBJ whole genome shotgun (WGS) entry which is preliminary data.</text>
</comment>
<feature type="domain" description="NAD-dependent epimerase/dehydratase" evidence="3">
    <location>
        <begin position="6"/>
        <end position="255"/>
    </location>
</feature>
<protein>
    <submittedName>
        <fullName evidence="4">Anthocyanidin reductase-like</fullName>
    </submittedName>
</protein>
<keyword evidence="5" id="KW-1185">Reference proteome</keyword>
<gene>
    <name evidence="4" type="ORF">D8674_031275</name>
</gene>
<reference evidence="5" key="2">
    <citation type="submission" date="2019-10" db="EMBL/GenBank/DDBJ databases">
        <title>A de novo genome assembly of a pear dwarfing rootstock.</title>
        <authorList>
            <person name="Wang F."/>
            <person name="Wang J."/>
            <person name="Li S."/>
            <person name="Zhang Y."/>
            <person name="Fang M."/>
            <person name="Ma L."/>
            <person name="Zhao Y."/>
            <person name="Jiang S."/>
        </authorList>
    </citation>
    <scope>NUCLEOTIDE SEQUENCE [LARGE SCALE GENOMIC DNA]</scope>
</reference>
<dbReference type="Proteomes" id="UP000327157">
    <property type="component" value="Chromosome 7"/>
</dbReference>
<reference evidence="4 5" key="1">
    <citation type="submission" date="2019-09" db="EMBL/GenBank/DDBJ databases">
        <authorList>
            <person name="Ou C."/>
        </authorList>
    </citation>
    <scope>NUCLEOTIDE SEQUENCE [LARGE SCALE GENOMIC DNA]</scope>
    <source>
        <strain evidence="4">S2</strain>
        <tissue evidence="4">Leaf</tissue>
    </source>
</reference>
<proteinExistence type="predicted"/>
<evidence type="ECO:0000259" key="3">
    <source>
        <dbReference type="Pfam" id="PF01370"/>
    </source>
</evidence>
<dbReference type="InterPro" id="IPR036291">
    <property type="entry name" value="NAD(P)-bd_dom_sf"/>
</dbReference>
<dbReference type="Pfam" id="PF01370">
    <property type="entry name" value="Epimerase"/>
    <property type="match status" value="1"/>
</dbReference>
<keyword evidence="1" id="KW-0521">NADP</keyword>
<reference evidence="4 5" key="3">
    <citation type="submission" date="2019-11" db="EMBL/GenBank/DDBJ databases">
        <title>A de novo genome assembly of a pear dwarfing rootstock.</title>
        <authorList>
            <person name="Wang F."/>
            <person name="Wang J."/>
            <person name="Li S."/>
            <person name="Zhang Y."/>
            <person name="Fang M."/>
            <person name="Ma L."/>
            <person name="Zhao Y."/>
            <person name="Jiang S."/>
        </authorList>
    </citation>
    <scope>NUCLEOTIDE SEQUENCE [LARGE SCALE GENOMIC DNA]</scope>
    <source>
        <strain evidence="4">S2</strain>
        <tissue evidence="4">Leaf</tissue>
    </source>
</reference>
<evidence type="ECO:0000313" key="5">
    <source>
        <dbReference type="Proteomes" id="UP000327157"/>
    </source>
</evidence>
<dbReference type="CDD" id="cd08958">
    <property type="entry name" value="FR_SDR_e"/>
    <property type="match status" value="1"/>
</dbReference>
<dbReference type="FunFam" id="3.40.50.720:FF:000645">
    <property type="entry name" value="Anthocyanidin reductase ((2S)-flavan-3-ol-forming)"/>
    <property type="match status" value="1"/>
</dbReference>
<dbReference type="EMBL" id="SMOL01000781">
    <property type="protein sequence ID" value="KAB2595825.1"/>
    <property type="molecule type" value="Genomic_DNA"/>
</dbReference>
<sequence>MECCRVCVTGASSYLGSSLVKRLLEKGYTVHATLRNLGDPFKVGLVQSLPNADNRLKLFEADIYSPYDFEQAIQGCNYIFHLATPLQNEPKDYQFKDISEAAVSGLNSIVKSSIKSGTIKRFIYTASVVAASPVKDSGNGFKQFMDESCWTPLNLSIPFATQPMMEYTHSKILSEKEALKVISDELEVVSIVCGLVGGDTFLPTMPNSMEVLISQITKNERRYKTLRFLEELLGKLPFVHIEDVCKAHILCMEQPSISGRFLCAGAYLSSAEIASHWEKNYPDIRIAKEFVEDIEREIYWGSSKLKKIGFKYKFGAKEILDGTLKWAQKMGEYASSQDQSI</sequence>
<dbReference type="InterPro" id="IPR050425">
    <property type="entry name" value="NAD(P)_dehydrat-like"/>
</dbReference>
<name>A0A5N5EYM0_9ROSA</name>
<evidence type="ECO:0000256" key="2">
    <source>
        <dbReference type="ARBA" id="ARBA00023002"/>
    </source>
</evidence>
<dbReference type="AlphaFoldDB" id="A0A5N5EYM0"/>
<dbReference type="PANTHER" id="PTHR10366">
    <property type="entry name" value="NAD DEPENDENT EPIMERASE/DEHYDRATASE"/>
    <property type="match status" value="1"/>
</dbReference>
<dbReference type="InterPro" id="IPR001509">
    <property type="entry name" value="Epimerase_deHydtase"/>
</dbReference>
<dbReference type="PANTHER" id="PTHR10366:SF796">
    <property type="entry name" value="DIHYDROFLAVONOL-4-REDUCTASE-LIKE"/>
    <property type="match status" value="1"/>
</dbReference>